<proteinExistence type="predicted"/>
<comment type="caution">
    <text evidence="1">The sequence shown here is derived from an EMBL/GenBank/DDBJ whole genome shotgun (WGS) entry which is preliminary data.</text>
</comment>
<organism evidence="1 2">
    <name type="scientific">Digitaria exilis</name>
    <dbReference type="NCBI Taxonomy" id="1010633"/>
    <lineage>
        <taxon>Eukaryota</taxon>
        <taxon>Viridiplantae</taxon>
        <taxon>Streptophyta</taxon>
        <taxon>Embryophyta</taxon>
        <taxon>Tracheophyta</taxon>
        <taxon>Spermatophyta</taxon>
        <taxon>Magnoliopsida</taxon>
        <taxon>Liliopsida</taxon>
        <taxon>Poales</taxon>
        <taxon>Poaceae</taxon>
        <taxon>PACMAD clade</taxon>
        <taxon>Panicoideae</taxon>
        <taxon>Panicodae</taxon>
        <taxon>Paniceae</taxon>
        <taxon>Anthephorinae</taxon>
        <taxon>Digitaria</taxon>
    </lineage>
</organism>
<sequence length="45" mass="5156">MSDFFVGTFLAAFGYGQLSKEFIIWIINFQGDNYCCLMSHLDSPK</sequence>
<dbReference type="AlphaFoldDB" id="A0A835EXK9"/>
<reference evidence="1" key="1">
    <citation type="submission" date="2020-07" db="EMBL/GenBank/DDBJ databases">
        <title>Genome sequence and genetic diversity analysis of an under-domesticated orphan crop, white fonio (Digitaria exilis).</title>
        <authorList>
            <person name="Bennetzen J.L."/>
            <person name="Chen S."/>
            <person name="Ma X."/>
            <person name="Wang X."/>
            <person name="Yssel A.E.J."/>
            <person name="Chaluvadi S.R."/>
            <person name="Johnson M."/>
            <person name="Gangashetty P."/>
            <person name="Hamidou F."/>
            <person name="Sanogo M.D."/>
            <person name="Zwaenepoel A."/>
            <person name="Wallace J."/>
            <person name="Van De Peer Y."/>
            <person name="Van Deynze A."/>
        </authorList>
    </citation>
    <scope>NUCLEOTIDE SEQUENCE</scope>
    <source>
        <tissue evidence="1">Leaves</tissue>
    </source>
</reference>
<evidence type="ECO:0000313" key="2">
    <source>
        <dbReference type="Proteomes" id="UP000636709"/>
    </source>
</evidence>
<name>A0A835EXK9_9POAL</name>
<accession>A0A835EXK9</accession>
<keyword evidence="2" id="KW-1185">Reference proteome</keyword>
<dbReference type="Proteomes" id="UP000636709">
    <property type="component" value="Unassembled WGS sequence"/>
</dbReference>
<protein>
    <submittedName>
        <fullName evidence="1">Uncharacterized protein</fullName>
    </submittedName>
</protein>
<evidence type="ECO:0000313" key="1">
    <source>
        <dbReference type="EMBL" id="KAF8722859.1"/>
    </source>
</evidence>
<dbReference type="EMBL" id="JACEFO010001669">
    <property type="protein sequence ID" value="KAF8722859.1"/>
    <property type="molecule type" value="Genomic_DNA"/>
</dbReference>
<gene>
    <name evidence="1" type="ORF">HU200_021991</name>
</gene>